<keyword evidence="1" id="KW-0812">Transmembrane</keyword>
<dbReference type="Proteomes" id="UP000011746">
    <property type="component" value="Unassembled WGS sequence"/>
</dbReference>
<evidence type="ECO:0000313" key="3">
    <source>
        <dbReference type="Proteomes" id="UP000011746"/>
    </source>
</evidence>
<keyword evidence="1" id="KW-1133">Transmembrane helix</keyword>
<evidence type="ECO:0000256" key="1">
    <source>
        <dbReference type="SAM" id="Phobius"/>
    </source>
</evidence>
<organism evidence="2 3">
    <name type="scientific">Salimicrobium jeotgali</name>
    <dbReference type="NCBI Taxonomy" id="1230341"/>
    <lineage>
        <taxon>Bacteria</taxon>
        <taxon>Bacillati</taxon>
        <taxon>Bacillota</taxon>
        <taxon>Bacilli</taxon>
        <taxon>Bacillales</taxon>
        <taxon>Bacillaceae</taxon>
        <taxon>Salimicrobium</taxon>
    </lineage>
</organism>
<sequence>MEYTLKGGAEVDKLKVINLVSLGVGIIFLVYFFISMFTDVSMSPLFLVIAIPILFTLNAIRDFSEGRKILGTVNVVILLVFLSLVVVELF</sequence>
<reference evidence="2 3" key="1">
    <citation type="journal article" date="2012" name="J. Bacteriol.">
        <title>Draft Genome Sequence of Salimicrobium sp. Strain MJ3, Isolated from Myulchi-Jeot, Korean Fermented Seafood.</title>
        <authorList>
            <person name="Lee S.H."/>
            <person name="Jung J.Y."/>
            <person name="Jeon C.O."/>
        </authorList>
    </citation>
    <scope>NUCLEOTIDE SEQUENCE [LARGE SCALE GENOMIC DNA]</scope>
    <source>
        <strain evidence="2 3">MJ3</strain>
    </source>
</reference>
<dbReference type="STRING" id="1230341.AAV35_008540"/>
<accession>K2FHM9</accession>
<name>K2FHM9_9BACI</name>
<comment type="caution">
    <text evidence="2">The sequence shown here is derived from an EMBL/GenBank/DDBJ whole genome shotgun (WGS) entry which is preliminary data.</text>
</comment>
<feature type="transmembrane region" description="Helical" evidence="1">
    <location>
        <begin position="16"/>
        <end position="34"/>
    </location>
</feature>
<dbReference type="AlphaFoldDB" id="K2FHM9"/>
<feature type="transmembrane region" description="Helical" evidence="1">
    <location>
        <begin position="69"/>
        <end position="87"/>
    </location>
</feature>
<feature type="transmembrane region" description="Helical" evidence="1">
    <location>
        <begin position="40"/>
        <end position="57"/>
    </location>
</feature>
<proteinExistence type="predicted"/>
<keyword evidence="1" id="KW-0472">Membrane</keyword>
<dbReference type="EMBL" id="AMPQ01000044">
    <property type="protein sequence ID" value="EKE30591.1"/>
    <property type="molecule type" value="Genomic_DNA"/>
</dbReference>
<keyword evidence="3" id="KW-1185">Reference proteome</keyword>
<evidence type="ECO:0000313" key="2">
    <source>
        <dbReference type="EMBL" id="EKE30591.1"/>
    </source>
</evidence>
<gene>
    <name evidence="2" type="ORF">MJ3_12984</name>
</gene>
<protein>
    <submittedName>
        <fullName evidence="2">Uncharacterized protein</fullName>
    </submittedName>
</protein>